<keyword evidence="5" id="KW-0028">Amino-acid biosynthesis</keyword>
<dbReference type="PANTHER" id="PTHR43727">
    <property type="entry name" value="DIAMINOPIMELATE DECARBOXYLASE"/>
    <property type="match status" value="1"/>
</dbReference>
<dbReference type="Proteomes" id="UP000727993">
    <property type="component" value="Unassembled WGS sequence"/>
</dbReference>
<feature type="binding site" evidence="5">
    <location>
        <begin position="307"/>
        <end position="310"/>
    </location>
    <ligand>
        <name>pyridoxal 5'-phosphate</name>
        <dbReference type="ChEBI" id="CHEBI:597326"/>
    </ligand>
</feature>
<dbReference type="SUPFAM" id="SSF51419">
    <property type="entry name" value="PLP-binding barrel"/>
    <property type="match status" value="1"/>
</dbReference>
<dbReference type="EMBL" id="JADJZA010000001">
    <property type="protein sequence ID" value="MBK9295874.1"/>
    <property type="molecule type" value="Genomic_DNA"/>
</dbReference>
<dbReference type="Pfam" id="PF02784">
    <property type="entry name" value="Orn_Arg_deC_N"/>
    <property type="match status" value="1"/>
</dbReference>
<evidence type="ECO:0000256" key="8">
    <source>
        <dbReference type="RuleBase" id="RU003738"/>
    </source>
</evidence>
<dbReference type="Pfam" id="PF00278">
    <property type="entry name" value="Orn_DAP_Arg_deC"/>
    <property type="match status" value="1"/>
</dbReference>
<feature type="modified residue" description="N6-(pyridoxal phosphate)lysine" evidence="5 7">
    <location>
        <position position="94"/>
    </location>
</feature>
<comment type="function">
    <text evidence="5">Specifically catalyzes the decarboxylation of meso-diaminopimelate (meso-DAP) to L-lysine.</text>
</comment>
<comment type="pathway">
    <text evidence="5 8">Amino-acid biosynthesis; L-lysine biosynthesis via DAP pathway; L-lysine from DL-2,6-diaminopimelate: step 1/1.</text>
</comment>
<dbReference type="Gene3D" id="2.40.37.10">
    <property type="entry name" value="Lyase, Ornithine Decarboxylase, Chain A, domain 1"/>
    <property type="match status" value="1"/>
</dbReference>
<comment type="similarity">
    <text evidence="5">Belongs to the Orn/Lys/Arg decarboxylase class-II family. LysA subfamily.</text>
</comment>
<dbReference type="GO" id="GO:0009089">
    <property type="term" value="P:lysine biosynthetic process via diaminopimelate"/>
    <property type="evidence" value="ECO:0007669"/>
    <property type="project" value="UniProtKB-UniRule"/>
</dbReference>
<dbReference type="InterPro" id="IPR000183">
    <property type="entry name" value="Orn/DAP/Arg_de-COase"/>
</dbReference>
<dbReference type="InterPro" id="IPR002986">
    <property type="entry name" value="DAP_deCOOHase_LysA"/>
</dbReference>
<dbReference type="CDD" id="cd06828">
    <property type="entry name" value="PLPDE_III_DapDC"/>
    <property type="match status" value="1"/>
</dbReference>
<dbReference type="FunFam" id="3.20.20.10:FF:000003">
    <property type="entry name" value="Diaminopimelate decarboxylase"/>
    <property type="match status" value="1"/>
</dbReference>
<dbReference type="GO" id="GO:0030170">
    <property type="term" value="F:pyridoxal phosphate binding"/>
    <property type="evidence" value="ECO:0007669"/>
    <property type="project" value="UniProtKB-UniRule"/>
</dbReference>
<feature type="binding site" evidence="5">
    <location>
        <position position="270"/>
    </location>
    <ligand>
        <name>pyridoxal 5'-phosphate</name>
        <dbReference type="ChEBI" id="CHEBI:597326"/>
    </ligand>
</feature>
<dbReference type="InterPro" id="IPR009006">
    <property type="entry name" value="Ala_racemase/Decarboxylase_C"/>
</dbReference>
<reference evidence="12 13" key="1">
    <citation type="submission" date="2020-10" db="EMBL/GenBank/DDBJ databases">
        <title>Connecting structure to function with the recovery of over 1000 high-quality activated sludge metagenome-assembled genomes encoding full-length rRNA genes using long-read sequencing.</title>
        <authorList>
            <person name="Singleton C.M."/>
            <person name="Petriglieri F."/>
            <person name="Kristensen J.M."/>
            <person name="Kirkegaard R.H."/>
            <person name="Michaelsen T.Y."/>
            <person name="Andersen M.H."/>
            <person name="Karst S.M."/>
            <person name="Dueholm M.S."/>
            <person name="Nielsen P.H."/>
            <person name="Albertsen M."/>
        </authorList>
    </citation>
    <scope>NUCLEOTIDE SEQUENCE [LARGE SCALE GENOMIC DNA]</scope>
    <source>
        <strain evidence="12">Lyne_18-Q3-R50-59_MAXAC.006</strain>
    </source>
</reference>
<dbReference type="NCBIfam" id="TIGR01048">
    <property type="entry name" value="lysA"/>
    <property type="match status" value="1"/>
</dbReference>
<gene>
    <name evidence="5 12" type="primary">lysA</name>
    <name evidence="12" type="ORF">IPN02_03170</name>
</gene>
<dbReference type="InterPro" id="IPR022653">
    <property type="entry name" value="De-COase2_pyr-phos_BS"/>
</dbReference>
<feature type="binding site" evidence="5">
    <location>
        <position position="408"/>
    </location>
    <ligand>
        <name>pyridoxal 5'-phosphate</name>
        <dbReference type="ChEBI" id="CHEBI:597326"/>
    </ligand>
</feature>
<feature type="domain" description="Orn/DAP/Arg decarboxylase 2 C-terminal" evidence="10">
    <location>
        <begin position="67"/>
        <end position="406"/>
    </location>
</feature>
<keyword evidence="4 5" id="KW-0456">Lyase</keyword>
<dbReference type="InterPro" id="IPR029066">
    <property type="entry name" value="PLP-binding_barrel"/>
</dbReference>
<feature type="binding site" evidence="5">
    <location>
        <position position="408"/>
    </location>
    <ligand>
        <name>substrate</name>
    </ligand>
</feature>
<dbReference type="PANTHER" id="PTHR43727:SF2">
    <property type="entry name" value="GROUP IV DECARBOXYLASE"/>
    <property type="match status" value="1"/>
</dbReference>
<evidence type="ECO:0000256" key="6">
    <source>
        <dbReference type="NCBIfam" id="TIGR01048"/>
    </source>
</evidence>
<dbReference type="PRINTS" id="PR01181">
    <property type="entry name" value="DAPDCRBXLASE"/>
</dbReference>
<dbReference type="Gene3D" id="3.20.20.10">
    <property type="entry name" value="Alanine racemase"/>
    <property type="match status" value="1"/>
</dbReference>
<proteinExistence type="inferred from homology"/>
<dbReference type="InterPro" id="IPR022643">
    <property type="entry name" value="De-COase2_C"/>
</dbReference>
<dbReference type="EC" id="4.1.1.20" evidence="5 6"/>
<feature type="region of interest" description="Disordered" evidence="9">
    <location>
        <begin position="1"/>
        <end position="43"/>
    </location>
</feature>
<comment type="catalytic activity">
    <reaction evidence="5 8">
        <text>meso-2,6-diaminopimelate + H(+) = L-lysine + CO2</text>
        <dbReference type="Rhea" id="RHEA:15101"/>
        <dbReference type="ChEBI" id="CHEBI:15378"/>
        <dbReference type="ChEBI" id="CHEBI:16526"/>
        <dbReference type="ChEBI" id="CHEBI:32551"/>
        <dbReference type="ChEBI" id="CHEBI:57791"/>
        <dbReference type="EC" id="4.1.1.20"/>
    </reaction>
</comment>
<feature type="binding site" evidence="5">
    <location>
        <position position="351"/>
    </location>
    <ligand>
        <name>substrate</name>
    </ligand>
</feature>
<sequence length="450" mass="46802">MVGTTSGSTPAGGQTDRVQSNPSPTDRSRPVPPQLLPRTAEADGDGTLLIGGCNVLDLAEEFGTPLFVYDEAHLRERCREAMAAFDGRVAYASKAFLCRAMARLVHEEGMTIDVATGGEYHVARAAGVPAASLVMHGNNKSEAELDLAMRDGVGRIVVDSFDELDRIEALVAGGAPSPAVLIRINPGIEVHTLDEVATGVPDSKFGFPLAAGDAAGALARAAASPAMELMGIHVHIGSQVFSAENFADALAMLGPIVGEWDLPEFVVGGGLGVPYVTGEEAPTITQWANGIHRACDEAGIRATVSAEPGRSIAAAAAITLYRVGTIKEIAGVRTYVAVDGGMSDNPRPVLYGSGYETFLPRAVAAERPRTVTLVGKHCESGDKLVVDGAVPADLAVGDVIATPVTGAYGHSMGSNYNKVLRPPVVFVADGLARLVVRRETMDDLLATDVG</sequence>
<dbReference type="PRINTS" id="PR01179">
    <property type="entry name" value="ODADCRBXLASE"/>
</dbReference>
<keyword evidence="3 5" id="KW-0663">Pyridoxal phosphate</keyword>
<dbReference type="GO" id="GO:0008836">
    <property type="term" value="F:diaminopimelate decarboxylase activity"/>
    <property type="evidence" value="ECO:0007669"/>
    <property type="project" value="UniProtKB-UniRule"/>
</dbReference>
<dbReference type="InterPro" id="IPR022644">
    <property type="entry name" value="De-COase2_N"/>
</dbReference>
<accession>A0A936TDQ4</accession>
<comment type="cofactor">
    <cofactor evidence="1 5 7 8">
        <name>pyridoxal 5'-phosphate</name>
        <dbReference type="ChEBI" id="CHEBI:597326"/>
    </cofactor>
</comment>
<feature type="active site" description="Proton donor" evidence="7">
    <location>
        <position position="378"/>
    </location>
</feature>
<feature type="binding site" evidence="5">
    <location>
        <position position="379"/>
    </location>
    <ligand>
        <name>substrate</name>
    </ligand>
</feature>
<feature type="compositionally biased region" description="Polar residues" evidence="9">
    <location>
        <begin position="1"/>
        <end position="25"/>
    </location>
</feature>
<evidence type="ECO:0000313" key="13">
    <source>
        <dbReference type="Proteomes" id="UP000727993"/>
    </source>
</evidence>
<evidence type="ECO:0000256" key="7">
    <source>
        <dbReference type="PIRSR" id="PIRSR600183-50"/>
    </source>
</evidence>
<keyword evidence="5 8" id="KW-0457">Lysine biosynthesis</keyword>
<evidence type="ECO:0000256" key="4">
    <source>
        <dbReference type="ARBA" id="ARBA00023239"/>
    </source>
</evidence>
<evidence type="ECO:0000259" key="10">
    <source>
        <dbReference type="Pfam" id="PF00278"/>
    </source>
</evidence>
<evidence type="ECO:0000256" key="5">
    <source>
        <dbReference type="HAMAP-Rule" id="MF_02120"/>
    </source>
</evidence>
<feature type="binding site" evidence="5">
    <location>
        <position position="310"/>
    </location>
    <ligand>
        <name>substrate</name>
    </ligand>
</feature>
<organism evidence="12 13">
    <name type="scientific">Candidatus Neomicrothrix subdominans</name>
    <dbReference type="NCBI Taxonomy" id="2954438"/>
    <lineage>
        <taxon>Bacteria</taxon>
        <taxon>Bacillati</taxon>
        <taxon>Actinomycetota</taxon>
        <taxon>Acidimicrobiia</taxon>
        <taxon>Acidimicrobiales</taxon>
        <taxon>Microthrixaceae</taxon>
        <taxon>Candidatus Neomicrothrix</taxon>
    </lineage>
</organism>
<evidence type="ECO:0000313" key="12">
    <source>
        <dbReference type="EMBL" id="MBK9295874.1"/>
    </source>
</evidence>
<feature type="domain" description="Orn/DAP/Arg decarboxylase 2 N-terminal" evidence="11">
    <location>
        <begin position="72"/>
        <end position="314"/>
    </location>
</feature>
<dbReference type="SUPFAM" id="SSF50621">
    <property type="entry name" value="Alanine racemase C-terminal domain-like"/>
    <property type="match status" value="1"/>
</dbReference>
<feature type="binding site" evidence="5">
    <location>
        <position position="347"/>
    </location>
    <ligand>
        <name>substrate</name>
    </ligand>
</feature>
<keyword evidence="2 5" id="KW-0210">Decarboxylase</keyword>
<evidence type="ECO:0000259" key="11">
    <source>
        <dbReference type="Pfam" id="PF02784"/>
    </source>
</evidence>
<evidence type="ECO:0000256" key="1">
    <source>
        <dbReference type="ARBA" id="ARBA00001933"/>
    </source>
</evidence>
<evidence type="ECO:0000256" key="3">
    <source>
        <dbReference type="ARBA" id="ARBA00022898"/>
    </source>
</evidence>
<comment type="caution">
    <text evidence="12">The sequence shown here is derived from an EMBL/GenBank/DDBJ whole genome shotgun (WGS) entry which is preliminary data.</text>
</comment>
<name>A0A936TDQ4_9ACTN</name>
<dbReference type="AlphaFoldDB" id="A0A936TDQ4"/>
<evidence type="ECO:0000256" key="2">
    <source>
        <dbReference type="ARBA" id="ARBA00022793"/>
    </source>
</evidence>
<dbReference type="HAMAP" id="MF_02120">
    <property type="entry name" value="LysA"/>
    <property type="match status" value="1"/>
</dbReference>
<protein>
    <recommendedName>
        <fullName evidence="5 6">Diaminopimelate decarboxylase</fullName>
        <shortName evidence="5">DAP decarboxylase</shortName>
        <shortName evidence="5">DAPDC</shortName>
        <ecNumber evidence="5 6">4.1.1.20</ecNumber>
    </recommendedName>
</protein>
<dbReference type="PROSITE" id="PS00878">
    <property type="entry name" value="ODR_DC_2_1"/>
    <property type="match status" value="1"/>
</dbReference>
<comment type="subunit">
    <text evidence="5">Homodimer.</text>
</comment>
<evidence type="ECO:0000256" key="9">
    <source>
        <dbReference type="SAM" id="MobiDB-lite"/>
    </source>
</evidence>